<evidence type="ECO:0000256" key="6">
    <source>
        <dbReference type="SAM" id="SignalP"/>
    </source>
</evidence>
<dbReference type="InterPro" id="IPR029068">
    <property type="entry name" value="Glyas_Bleomycin-R_OHBP_Dase"/>
</dbReference>
<comment type="similarity">
    <text evidence="1">Belongs to the bleomycin resistance protein family.</text>
</comment>
<evidence type="ECO:0000313" key="8">
    <source>
        <dbReference type="EMBL" id="KID86781.1"/>
    </source>
</evidence>
<evidence type="ECO:0000256" key="5">
    <source>
        <dbReference type="ARBA" id="ARBA00023251"/>
    </source>
</evidence>
<dbReference type="InterPro" id="IPR041805">
    <property type="entry name" value="ASMase/PPN1_MPP"/>
</dbReference>
<dbReference type="Gene3D" id="3.10.180.10">
    <property type="entry name" value="2,3-Dihydroxybiphenyl 1,2-Dioxygenase, domain 1"/>
    <property type="match status" value="1"/>
</dbReference>
<keyword evidence="9" id="KW-1185">Reference proteome</keyword>
<accession>A0A0B4HAD1</accession>
<evidence type="ECO:0000259" key="7">
    <source>
        <dbReference type="PROSITE" id="PS51819"/>
    </source>
</evidence>
<feature type="domain" description="VOC" evidence="7">
    <location>
        <begin position="717"/>
        <end position="835"/>
    </location>
</feature>
<dbReference type="EMBL" id="AZNH01000020">
    <property type="protein sequence ID" value="KID86781.1"/>
    <property type="molecule type" value="Genomic_DNA"/>
</dbReference>
<keyword evidence="6" id="KW-0732">Signal</keyword>
<name>A0A0B4HAD1_METGA</name>
<dbReference type="CDD" id="cd00842">
    <property type="entry name" value="MPP_ASMase"/>
    <property type="match status" value="1"/>
</dbReference>
<evidence type="ECO:0000256" key="1">
    <source>
        <dbReference type="ARBA" id="ARBA00011051"/>
    </source>
</evidence>
<reference evidence="8 9" key="1">
    <citation type="journal article" date="2014" name="Proc. Natl. Acad. Sci. U.S.A.">
        <title>Trajectory and genomic determinants of fungal-pathogen speciation and host adaptation.</title>
        <authorList>
            <person name="Hu X."/>
            <person name="Xiao G."/>
            <person name="Zheng P."/>
            <person name="Shang Y."/>
            <person name="Su Y."/>
            <person name="Zhang X."/>
            <person name="Liu X."/>
            <person name="Zhan S."/>
            <person name="St Leger R.J."/>
            <person name="Wang C."/>
        </authorList>
    </citation>
    <scope>NUCLEOTIDE SEQUENCE [LARGE SCALE GENOMIC DNA]</scope>
    <source>
        <strain evidence="8 9">ARSEF 977</strain>
    </source>
</reference>
<dbReference type="PANTHER" id="PTHR10340:SF34">
    <property type="entry name" value="SPHINGOMYELIN PHOSPHODIESTERASE"/>
    <property type="match status" value="1"/>
</dbReference>
<evidence type="ECO:0000256" key="3">
    <source>
        <dbReference type="ARBA" id="ARBA00022801"/>
    </source>
</evidence>
<dbReference type="Gene3D" id="3.60.21.10">
    <property type="match status" value="1"/>
</dbReference>
<comment type="caution">
    <text evidence="8">The sequence shown here is derived from an EMBL/GenBank/DDBJ whole genome shotgun (WGS) entry which is preliminary data.</text>
</comment>
<dbReference type="PANTHER" id="PTHR10340">
    <property type="entry name" value="SPHINGOMYELIN PHOSPHODIESTERASE"/>
    <property type="match status" value="1"/>
</dbReference>
<evidence type="ECO:0000313" key="9">
    <source>
        <dbReference type="Proteomes" id="UP000031192"/>
    </source>
</evidence>
<dbReference type="InterPro" id="IPR000335">
    <property type="entry name" value="Bleomycin-R"/>
</dbReference>
<feature type="chain" id="PRO_5002105404" description="Bleomycin resistance protein" evidence="6">
    <location>
        <begin position="17"/>
        <end position="837"/>
    </location>
</feature>
<organism evidence="8 9">
    <name type="scientific">Metarhizium guizhouense (strain ARSEF 977)</name>
    <dbReference type="NCBI Taxonomy" id="1276136"/>
    <lineage>
        <taxon>Eukaryota</taxon>
        <taxon>Fungi</taxon>
        <taxon>Dikarya</taxon>
        <taxon>Ascomycota</taxon>
        <taxon>Pezizomycotina</taxon>
        <taxon>Sordariomycetes</taxon>
        <taxon>Hypocreomycetidae</taxon>
        <taxon>Hypocreales</taxon>
        <taxon>Clavicipitaceae</taxon>
        <taxon>Metarhizium</taxon>
    </lineage>
</organism>
<dbReference type="SUPFAM" id="SSF56300">
    <property type="entry name" value="Metallo-dependent phosphatases"/>
    <property type="match status" value="1"/>
</dbReference>
<dbReference type="CDD" id="cd08349">
    <property type="entry name" value="BLMA_like"/>
    <property type="match status" value="1"/>
</dbReference>
<dbReference type="HOGENOM" id="CLU_014743_1_0_1"/>
<dbReference type="OrthoDB" id="282973at2759"/>
<dbReference type="GO" id="GO:0008081">
    <property type="term" value="F:phosphoric diester hydrolase activity"/>
    <property type="evidence" value="ECO:0007669"/>
    <property type="project" value="TreeGrafter"/>
</dbReference>
<dbReference type="InterPro" id="IPR037523">
    <property type="entry name" value="VOC_core"/>
</dbReference>
<dbReference type="GO" id="GO:0046677">
    <property type="term" value="P:response to antibiotic"/>
    <property type="evidence" value="ECO:0007669"/>
    <property type="project" value="UniProtKB-KW"/>
</dbReference>
<keyword evidence="3" id="KW-0378">Hydrolase</keyword>
<gene>
    <name evidence="8" type="ORF">MGU_06253</name>
</gene>
<protein>
    <recommendedName>
        <fullName evidence="2">Bleomycin resistance protein</fullName>
    </recommendedName>
</protein>
<dbReference type="AlphaFoldDB" id="A0A0B4HAD1"/>
<proteinExistence type="inferred from homology"/>
<sequence>MRLLLVLSVLLGVVSAGTGPKKSPNLNAIQEEFEKNLNVFTWAVKQMSKSQSWAVGVKCHECLRFLKYMQGFATNTEGFITKGKEMCCMIHRAQVDWKVQDLCIETVERYGQVMAHILRNWNPVGESEGAQLFCNAWLGTCPAVKLRYNVPMNYTRNETPPPRPKPSGQMPFKFVHFSDLHLDPHYFAGTQSQTEKCPYPLICCRYGCIPPSLSLFSQQHSLTTRLTGRAFSEKERDIIFQPRHKAHLDIMINPQLDIAGPWGHHGACDTPNILQQSFYRAMKKFAGDADFAIFTGGILSRQVWNSTAELNIGHIERAYSNMSELFDYIYPAVGNDESSPANLFQAEQVNSRLSTQWLYDTLSSLWSRWIGDKDARRVKDGGFYSTKVPHRNLRIISLNTNLYNYKNLWVYQDPINHDPAGQLAWLVSELDAATLAKEHVYIIGHMSMGDADILQHYSRSLNQIMNKYGSTIAAMFFGHTYLNQFQLHYRGFTDPQSPHWWRVGERLTAEDAIVTSYLAPSITPVIGAPAFNVFYVDPETFGILDIVTYSSNMVDPYWEYDKGPKWAKAYSAKTVYGIPQKLPVGGELSPAFWHKVSERFDWDRTFYRLYFGRQTAWNEKQTGESQRAKDQCFIRGGIARDCLGIPGRGGLGGYLGITDGLKVDIPRAASTNTELSPPSSSDAPNITTIIINQHPSITSASQHPSPANTSRHAMAPEFHAVTPILRIFDVPKADEFYLEYLGFTTDWEHRHDANAPLYRQISHGALTLHLSEHHGDGSPGVRLRISTSNLAAYHAALTAKRYRYMRPGLEDGPAEGSQEMTVLDPFGNTLIFCQEAK</sequence>
<evidence type="ECO:0000256" key="2">
    <source>
        <dbReference type="ARBA" id="ARBA00021572"/>
    </source>
</evidence>
<dbReference type="InterPro" id="IPR029052">
    <property type="entry name" value="Metallo-depent_PP-like"/>
</dbReference>
<dbReference type="Pfam" id="PF19581">
    <property type="entry name" value="Glyoxalase_7"/>
    <property type="match status" value="1"/>
</dbReference>
<keyword evidence="5" id="KW-0046">Antibiotic resistance</keyword>
<keyword evidence="4" id="KW-0325">Glycoprotein</keyword>
<dbReference type="Proteomes" id="UP000031192">
    <property type="component" value="Unassembled WGS sequence"/>
</dbReference>
<dbReference type="SUPFAM" id="SSF54593">
    <property type="entry name" value="Glyoxalase/Bleomycin resistance protein/Dihydroxybiphenyl dioxygenase"/>
    <property type="match status" value="1"/>
</dbReference>
<dbReference type="PROSITE" id="PS51819">
    <property type="entry name" value="VOC"/>
    <property type="match status" value="1"/>
</dbReference>
<feature type="signal peptide" evidence="6">
    <location>
        <begin position="1"/>
        <end position="16"/>
    </location>
</feature>
<evidence type="ECO:0000256" key="4">
    <source>
        <dbReference type="ARBA" id="ARBA00023180"/>
    </source>
</evidence>